<dbReference type="PROSITE" id="PS51318">
    <property type="entry name" value="TAT"/>
    <property type="match status" value="1"/>
</dbReference>
<reference evidence="2 3" key="1">
    <citation type="submission" date="2019-02" db="EMBL/GenBank/DDBJ databases">
        <title>Genomic Encyclopedia of Type Strains, Phase IV (KMG-IV): sequencing the most valuable type-strain genomes for metagenomic binning, comparative biology and taxonomic classification.</title>
        <authorList>
            <person name="Goeker M."/>
        </authorList>
    </citation>
    <scope>NUCLEOTIDE SEQUENCE [LARGE SCALE GENOMIC DNA]</scope>
    <source>
        <strain evidence="2 3">K24</strain>
    </source>
</reference>
<dbReference type="PANTHER" id="PTHR42928">
    <property type="entry name" value="TRICARBOXYLATE-BINDING PROTEIN"/>
    <property type="match status" value="1"/>
</dbReference>
<dbReference type="InterPro" id="IPR006311">
    <property type="entry name" value="TAT_signal"/>
</dbReference>
<comment type="caution">
    <text evidence="2">The sequence shown here is derived from an EMBL/GenBank/DDBJ whole genome shotgun (WGS) entry which is preliminary data.</text>
</comment>
<dbReference type="Proteomes" id="UP000292445">
    <property type="component" value="Unassembled WGS sequence"/>
</dbReference>
<evidence type="ECO:0000313" key="3">
    <source>
        <dbReference type="Proteomes" id="UP000292445"/>
    </source>
</evidence>
<protein>
    <submittedName>
        <fullName evidence="2">Putative tricarboxylic transport membrane protein</fullName>
    </submittedName>
</protein>
<keyword evidence="3" id="KW-1185">Reference proteome</keyword>
<dbReference type="AlphaFoldDB" id="A0A4Q7NJB1"/>
<sequence length="339" mass="36709">MRILPPDVDAPRRRLLARAAAVALGAQLPAALRATSRPGPSTAECIVPAKAGGGFDLTCKVAKSLLDRSGALGSPVKIRYVPGGIGAIVYKQTIMRSSDRAEQLIAFSGGSLLNIAQRKFGPYAEDSVRWVASLAMDFGVVAVHRDSPIRNFKDLVAAVRARPMEIVFGAGGTIGSQDWIKSAEIARAAQYDFKLLRYVAFEGGGDAVAALERGYVHVMPGDASELTMHLKQGAAVRVVASFSEERLPGLLASVPTAREQGFDIVWPVARGFYVGPRVDDAAYDAWVSLFEKVAASADYRELMNENGMQPYFLGGRDLTRYVTRQVEAYRTLARQYQLL</sequence>
<dbReference type="Pfam" id="PF03401">
    <property type="entry name" value="TctC"/>
    <property type="match status" value="1"/>
</dbReference>
<dbReference type="Gene3D" id="3.40.190.150">
    <property type="entry name" value="Bordetella uptake gene, domain 1"/>
    <property type="match status" value="1"/>
</dbReference>
<organism evidence="2 3">
    <name type="scientific">Pigmentiphaga kullae</name>
    <dbReference type="NCBI Taxonomy" id="151784"/>
    <lineage>
        <taxon>Bacteria</taxon>
        <taxon>Pseudomonadati</taxon>
        <taxon>Pseudomonadota</taxon>
        <taxon>Betaproteobacteria</taxon>
        <taxon>Burkholderiales</taxon>
        <taxon>Alcaligenaceae</taxon>
        <taxon>Pigmentiphaga</taxon>
    </lineage>
</organism>
<dbReference type="PIRSF" id="PIRSF017082">
    <property type="entry name" value="YflP"/>
    <property type="match status" value="1"/>
</dbReference>
<accession>A0A4Q7NJB1</accession>
<dbReference type="EMBL" id="SGXC01000001">
    <property type="protein sequence ID" value="RZS84600.1"/>
    <property type="molecule type" value="Genomic_DNA"/>
</dbReference>
<dbReference type="Gene3D" id="3.40.190.10">
    <property type="entry name" value="Periplasmic binding protein-like II"/>
    <property type="match status" value="1"/>
</dbReference>
<gene>
    <name evidence="2" type="ORF">EV675_0617</name>
</gene>
<comment type="similarity">
    <text evidence="1">Belongs to the UPF0065 (bug) family.</text>
</comment>
<dbReference type="InterPro" id="IPR042100">
    <property type="entry name" value="Bug_dom1"/>
</dbReference>
<dbReference type="SUPFAM" id="SSF53850">
    <property type="entry name" value="Periplasmic binding protein-like II"/>
    <property type="match status" value="1"/>
</dbReference>
<dbReference type="InterPro" id="IPR005064">
    <property type="entry name" value="BUG"/>
</dbReference>
<dbReference type="CDD" id="cd07012">
    <property type="entry name" value="PBP2_Bug_TTT"/>
    <property type="match status" value="1"/>
</dbReference>
<dbReference type="PANTHER" id="PTHR42928:SF3">
    <property type="entry name" value="UPF0065 PROTEIN YFLP"/>
    <property type="match status" value="1"/>
</dbReference>
<name>A0A4Q7NJB1_9BURK</name>
<evidence type="ECO:0000256" key="1">
    <source>
        <dbReference type="ARBA" id="ARBA00006987"/>
    </source>
</evidence>
<proteinExistence type="inferred from homology"/>
<evidence type="ECO:0000313" key="2">
    <source>
        <dbReference type="EMBL" id="RZS84600.1"/>
    </source>
</evidence>
<dbReference type="OrthoDB" id="9780943at2"/>